<dbReference type="Pfam" id="PF04434">
    <property type="entry name" value="SWIM"/>
    <property type="match status" value="1"/>
</dbReference>
<evidence type="ECO:0000256" key="4">
    <source>
        <dbReference type="PROSITE-ProRule" id="PRU00325"/>
    </source>
</evidence>
<evidence type="ECO:0000256" key="3">
    <source>
        <dbReference type="ARBA" id="ARBA00022833"/>
    </source>
</evidence>
<evidence type="ECO:0000313" key="8">
    <source>
        <dbReference type="Proteomes" id="UP001341281"/>
    </source>
</evidence>
<evidence type="ECO:0000259" key="6">
    <source>
        <dbReference type="PROSITE" id="PS50966"/>
    </source>
</evidence>
<dbReference type="InterPro" id="IPR007527">
    <property type="entry name" value="Znf_SWIM"/>
</dbReference>
<gene>
    <name evidence="7" type="ORF">U9M48_030393</name>
</gene>
<evidence type="ECO:0000256" key="5">
    <source>
        <dbReference type="SAM" id="MobiDB-lite"/>
    </source>
</evidence>
<evidence type="ECO:0000256" key="2">
    <source>
        <dbReference type="ARBA" id="ARBA00022771"/>
    </source>
</evidence>
<dbReference type="GO" id="GO:0008270">
    <property type="term" value="F:zinc ion binding"/>
    <property type="evidence" value="ECO:0007669"/>
    <property type="project" value="UniProtKB-KW"/>
</dbReference>
<accession>A0AAQ3U1C1</accession>
<keyword evidence="8" id="KW-1185">Reference proteome</keyword>
<proteinExistence type="predicted"/>
<dbReference type="InterPro" id="IPR006564">
    <property type="entry name" value="Znf_PMZ"/>
</dbReference>
<organism evidence="7 8">
    <name type="scientific">Paspalum notatum var. saurae</name>
    <dbReference type="NCBI Taxonomy" id="547442"/>
    <lineage>
        <taxon>Eukaryota</taxon>
        <taxon>Viridiplantae</taxon>
        <taxon>Streptophyta</taxon>
        <taxon>Embryophyta</taxon>
        <taxon>Tracheophyta</taxon>
        <taxon>Spermatophyta</taxon>
        <taxon>Magnoliopsida</taxon>
        <taxon>Liliopsida</taxon>
        <taxon>Poales</taxon>
        <taxon>Poaceae</taxon>
        <taxon>PACMAD clade</taxon>
        <taxon>Panicoideae</taxon>
        <taxon>Andropogonodae</taxon>
        <taxon>Paspaleae</taxon>
        <taxon>Paspalinae</taxon>
        <taxon>Paspalum</taxon>
    </lineage>
</organism>
<protein>
    <recommendedName>
        <fullName evidence="6">SWIM-type domain-containing protein</fullName>
    </recommendedName>
</protein>
<feature type="region of interest" description="Disordered" evidence="5">
    <location>
        <begin position="576"/>
        <end position="614"/>
    </location>
</feature>
<evidence type="ECO:0000256" key="1">
    <source>
        <dbReference type="ARBA" id="ARBA00022723"/>
    </source>
</evidence>
<feature type="region of interest" description="Disordered" evidence="5">
    <location>
        <begin position="528"/>
        <end position="551"/>
    </location>
</feature>
<feature type="domain" description="SWIM-type" evidence="6">
    <location>
        <begin position="451"/>
        <end position="483"/>
    </location>
</feature>
<keyword evidence="3" id="KW-0862">Zinc</keyword>
<name>A0AAQ3U1C1_PASNO</name>
<dbReference type="PANTHER" id="PTHR31973">
    <property type="entry name" value="POLYPROTEIN, PUTATIVE-RELATED"/>
    <property type="match status" value="1"/>
</dbReference>
<sequence>MQDFIDDMATKIIWGSSQELQVWGVDTESGSEWRVRDNDQFQQMIQCRLDVRFMKLAVDVIEKEAYKKPVSTACTISSSHAVSMVTGTVGDSGDCIGTVGLNVDEQTHFGGPVDWDSLVVVHDETNDGERNALVDEVAVYEAMGFAAFDNEAAEQAHQEYSIPCMSAEMDNDIREAAIPVDDDEVNEHVVDWDRENPEMVVQKIKGGHSCALAIRGEGTMASQAWVAERCIPLLKEKKNMGAKEVKERLHSKYRIDIPYQTVWYGRQRAANLLFGKWDDSYDWLYRFKAEVELRSPGSVVEIEYAKYMWPAARAYTLEKHKYLLDKVLQNTPGLQAWLQKDHSLLWTRSKFSEQIKCDYINKNLAESWNGWIKELKNLPPDAMADAIREIMVVLFEKRRKISMGLSGCILPAVVHQLNAASKGLTHLRVTKGNSEQAEVTEIYKDEAVRRHVVNLKDHHCTCRQWQISGKPCPHALALITTERQPNMEPFVDIAYSVQKFQAAYAGCIPNITDKDQWPHVDKDFKLLPPIDKPRGLGRQRKNRLLGPLERSGKATRQSKCYGCGEFGHRKGSWRCSLTGTKKRKRKPKKAGVKPGRKKSKQAEETEETVAATETEETVAAQQTEQAADVVPALPQLNTPRTRAAAAREAAMVAAAQAEHTPVTRRGGDSDTRCIAAREATGFSVFSSNEDCRSARKIEPDREHLKSILGKHSSCGKAI</sequence>
<dbReference type="PANTHER" id="PTHR31973:SF195">
    <property type="entry name" value="MUDR FAMILY TRANSPOSASE"/>
    <property type="match status" value="1"/>
</dbReference>
<dbReference type="EMBL" id="CP144751">
    <property type="protein sequence ID" value="WVZ83224.1"/>
    <property type="molecule type" value="Genomic_DNA"/>
</dbReference>
<keyword evidence="2 4" id="KW-0863">Zinc-finger</keyword>
<feature type="compositionally biased region" description="Basic residues" evidence="5">
    <location>
        <begin position="580"/>
        <end position="599"/>
    </location>
</feature>
<dbReference type="AlphaFoldDB" id="A0AAQ3U1C1"/>
<reference evidence="7 8" key="1">
    <citation type="submission" date="2024-02" db="EMBL/GenBank/DDBJ databases">
        <title>High-quality chromosome-scale genome assembly of Pensacola bahiagrass (Paspalum notatum Flugge var. saurae).</title>
        <authorList>
            <person name="Vega J.M."/>
            <person name="Podio M."/>
            <person name="Orjuela J."/>
            <person name="Siena L.A."/>
            <person name="Pessino S.C."/>
            <person name="Combes M.C."/>
            <person name="Mariac C."/>
            <person name="Albertini E."/>
            <person name="Pupilli F."/>
            <person name="Ortiz J.P.A."/>
            <person name="Leblanc O."/>
        </authorList>
    </citation>
    <scope>NUCLEOTIDE SEQUENCE [LARGE SCALE GENOMIC DNA]</scope>
    <source>
        <strain evidence="7">R1</strain>
        <tissue evidence="7">Leaf</tissue>
    </source>
</reference>
<keyword evidence="1" id="KW-0479">Metal-binding</keyword>
<evidence type="ECO:0000313" key="7">
    <source>
        <dbReference type="EMBL" id="WVZ83224.1"/>
    </source>
</evidence>
<dbReference type="PROSITE" id="PS50966">
    <property type="entry name" value="ZF_SWIM"/>
    <property type="match status" value="1"/>
</dbReference>
<dbReference type="SMART" id="SM00575">
    <property type="entry name" value="ZnF_PMZ"/>
    <property type="match status" value="1"/>
</dbReference>
<dbReference type="Proteomes" id="UP001341281">
    <property type="component" value="Chromosome 07"/>
</dbReference>